<proteinExistence type="predicted"/>
<protein>
    <submittedName>
        <fullName evidence="2">Uncharacterized protein</fullName>
    </submittedName>
</protein>
<accession>A0A1L2CV26</accession>
<evidence type="ECO:0000313" key="3">
    <source>
        <dbReference type="Proteomes" id="UP000223891"/>
    </source>
</evidence>
<sequence>MFHPFFDPSSLSNQELHDKINEVSMRIASARAAGIQYEVIQSMFTVIQSCEEELRTRQAKVDLDEVQKENNHCVFDSDSYINTSDEKKNESTRKQNYKRAW</sequence>
<feature type="region of interest" description="Disordered" evidence="1">
    <location>
        <begin position="79"/>
        <end position="101"/>
    </location>
</feature>
<evidence type="ECO:0000313" key="2">
    <source>
        <dbReference type="EMBL" id="AMM43890.1"/>
    </source>
</evidence>
<organism evidence="2 3">
    <name type="scientific">Pectobacterium phage vB_PcaM_CBB</name>
    <dbReference type="NCBI Taxonomy" id="2772511"/>
    <lineage>
        <taxon>Viruses</taxon>
        <taxon>Duplodnaviria</taxon>
        <taxon>Heunggongvirae</taxon>
        <taxon>Uroviricota</taxon>
        <taxon>Caudoviricetes</taxon>
        <taxon>Mimasvirus</taxon>
        <taxon>Mimasvirus CBB</taxon>
    </lineage>
</organism>
<reference evidence="3" key="1">
    <citation type="submission" date="2016-01" db="EMBL/GenBank/DDBJ databases">
        <title>Isolation and Characterization of Enterobacteria phage CBB.</title>
        <authorList>
            <person name="Buttimer C.T.H."/>
            <person name="Hendrix H."/>
            <person name="Alexandre H."/>
            <person name="O'Mahony J."/>
            <person name="Lavigne R."/>
            <person name="Coffey A."/>
        </authorList>
    </citation>
    <scope>NUCLEOTIDE SEQUENCE [LARGE SCALE GENOMIC DNA]</scope>
</reference>
<evidence type="ECO:0000256" key="1">
    <source>
        <dbReference type="SAM" id="MobiDB-lite"/>
    </source>
</evidence>
<keyword evidence="3" id="KW-1185">Reference proteome</keyword>
<dbReference type="Proteomes" id="UP000223891">
    <property type="component" value="Segment"/>
</dbReference>
<name>A0A1L2CV26_9CAUD</name>
<gene>
    <name evidence="2" type="ORF">CBB_327</name>
</gene>
<feature type="compositionally biased region" description="Basic and acidic residues" evidence="1">
    <location>
        <begin position="84"/>
        <end position="93"/>
    </location>
</feature>
<dbReference type="EMBL" id="KU574722">
    <property type="protein sequence ID" value="AMM43890.1"/>
    <property type="molecule type" value="Genomic_DNA"/>
</dbReference>